<organism evidence="3 5">
    <name type="scientific">Desulfotignum phosphitoxidans DSM 13687</name>
    <dbReference type="NCBI Taxonomy" id="1286635"/>
    <lineage>
        <taxon>Bacteria</taxon>
        <taxon>Pseudomonadati</taxon>
        <taxon>Thermodesulfobacteriota</taxon>
        <taxon>Desulfobacteria</taxon>
        <taxon>Desulfobacterales</taxon>
        <taxon>Desulfobacteraceae</taxon>
        <taxon>Desulfotignum</taxon>
    </lineage>
</organism>
<dbReference type="AlphaFoldDB" id="S0G2Q4"/>
<dbReference type="GO" id="GO:0006310">
    <property type="term" value="P:DNA recombination"/>
    <property type="evidence" value="ECO:0007669"/>
    <property type="project" value="UniProtKB-KW"/>
</dbReference>
<dbReference type="Pfam" id="PF00589">
    <property type="entry name" value="Phage_integrase"/>
    <property type="match status" value="1"/>
</dbReference>
<dbReference type="Proteomes" id="UP000014216">
    <property type="component" value="Unassembled WGS sequence"/>
</dbReference>
<dbReference type="Gene3D" id="1.10.443.10">
    <property type="entry name" value="Intergrase catalytic core"/>
    <property type="match status" value="1"/>
</dbReference>
<dbReference type="OrthoDB" id="5418315at2"/>
<name>S0G2Q4_9BACT</name>
<comment type="caution">
    <text evidence="3">The sequence shown here is derived from an EMBL/GenBank/DDBJ whole genome shotgun (WGS) entry which is preliminary data.</text>
</comment>
<proteinExistence type="predicted"/>
<dbReference type="RefSeq" id="WP_006965470.1">
    <property type="nucleotide sequence ID" value="NZ_APJX01000003.1"/>
</dbReference>
<evidence type="ECO:0000313" key="4">
    <source>
        <dbReference type="EMBL" id="EMS80130.1"/>
    </source>
</evidence>
<dbReference type="InterPro" id="IPR050090">
    <property type="entry name" value="Tyrosine_recombinase_XerCD"/>
</dbReference>
<gene>
    <name evidence="3" type="primary">xerD</name>
    <name evidence="4" type="ORF">Dpo_3c02740</name>
    <name evidence="3" type="ORF">Dpo_8c01090</name>
</gene>
<dbReference type="EMBL" id="APJX01000008">
    <property type="protein sequence ID" value="EMS78442.1"/>
    <property type="molecule type" value="Genomic_DNA"/>
</dbReference>
<dbReference type="GO" id="GO:0015074">
    <property type="term" value="P:DNA integration"/>
    <property type="evidence" value="ECO:0007669"/>
    <property type="project" value="InterPro"/>
</dbReference>
<keyword evidence="5" id="KW-1185">Reference proteome</keyword>
<dbReference type="PANTHER" id="PTHR30349:SF64">
    <property type="entry name" value="PROPHAGE INTEGRASE INTD-RELATED"/>
    <property type="match status" value="1"/>
</dbReference>
<dbReference type="EMBL" id="APJX01000003">
    <property type="protein sequence ID" value="EMS80130.1"/>
    <property type="molecule type" value="Genomic_DNA"/>
</dbReference>
<dbReference type="GO" id="GO:0003677">
    <property type="term" value="F:DNA binding"/>
    <property type="evidence" value="ECO:0007669"/>
    <property type="project" value="InterPro"/>
</dbReference>
<dbReference type="InterPro" id="IPR002104">
    <property type="entry name" value="Integrase_catalytic"/>
</dbReference>
<dbReference type="SUPFAM" id="SSF56349">
    <property type="entry name" value="DNA breaking-rejoining enzymes"/>
    <property type="match status" value="1"/>
</dbReference>
<evidence type="ECO:0000313" key="3">
    <source>
        <dbReference type="EMBL" id="EMS78442.1"/>
    </source>
</evidence>
<evidence type="ECO:0000313" key="5">
    <source>
        <dbReference type="Proteomes" id="UP000014216"/>
    </source>
</evidence>
<feature type="domain" description="Tyr recombinase" evidence="2">
    <location>
        <begin position="54"/>
        <end position="221"/>
    </location>
</feature>
<reference evidence="3 5" key="1">
    <citation type="journal article" date="2013" name="Genome Announc.">
        <title>Draft Genome Sequence of Desulfotignum phosphitoxidans DSM 13687 Strain FiPS-3.</title>
        <authorList>
            <person name="Poehlein A."/>
            <person name="Daniel R."/>
            <person name="Simeonova D.D."/>
        </authorList>
    </citation>
    <scope>NUCLEOTIDE SEQUENCE [LARGE SCALE GENOMIC DNA]</scope>
    <source>
        <strain evidence="3 5">DSM 13687</strain>
    </source>
</reference>
<dbReference type="InterPro" id="IPR011010">
    <property type="entry name" value="DNA_brk_join_enz"/>
</dbReference>
<accession>S0G2Q4</accession>
<dbReference type="PROSITE" id="PS51898">
    <property type="entry name" value="TYR_RECOMBINASE"/>
    <property type="match status" value="1"/>
</dbReference>
<evidence type="ECO:0000256" key="1">
    <source>
        <dbReference type="ARBA" id="ARBA00023172"/>
    </source>
</evidence>
<protein>
    <submittedName>
        <fullName evidence="4">Integrase/recombinase, phage integrase family protein</fullName>
    </submittedName>
    <submittedName>
        <fullName evidence="3">Site-specific recombinase XerD</fullName>
    </submittedName>
</protein>
<sequence length="225" mass="25672">MSTVTDGNSQNTKKLRFTLISAFFNFVKNSLDPKITNPCDNPALRKLFRAGKFTQFKILEKDAVDEIIFRTSNQRNRLMLELMARSGMRVGEVLKLRPMDIDDRKAIIRDPKSGKEAEVVFLPQKVADRLRTYIREKGINPDARIFPLTYAAARLIVKKAGNLVDIHVRPHDLRRHAATYASRSGTPLEIVSKVLLRHSNLSTTQRYLGKISDAEAMRWIDNLHG</sequence>
<dbReference type="PANTHER" id="PTHR30349">
    <property type="entry name" value="PHAGE INTEGRASE-RELATED"/>
    <property type="match status" value="1"/>
</dbReference>
<dbReference type="CDD" id="cd00397">
    <property type="entry name" value="DNA_BRE_C"/>
    <property type="match status" value="1"/>
</dbReference>
<dbReference type="InterPro" id="IPR013762">
    <property type="entry name" value="Integrase-like_cat_sf"/>
</dbReference>
<evidence type="ECO:0000259" key="2">
    <source>
        <dbReference type="PROSITE" id="PS51898"/>
    </source>
</evidence>
<keyword evidence="1" id="KW-0233">DNA recombination</keyword>